<protein>
    <submittedName>
        <fullName evidence="6">Glycosyltransferase</fullName>
    </submittedName>
</protein>
<dbReference type="PATRIC" id="fig|740709.3.peg.476"/>
<keyword evidence="2" id="KW-0547">Nucleotide-binding</keyword>
<evidence type="ECO:0000313" key="7">
    <source>
        <dbReference type="Proteomes" id="UP000014115"/>
    </source>
</evidence>
<evidence type="ECO:0000259" key="4">
    <source>
        <dbReference type="Pfam" id="PF07238"/>
    </source>
</evidence>
<gene>
    <name evidence="6" type="ORF">A10D4_02357</name>
</gene>
<dbReference type="eggNOG" id="COG5581">
    <property type="taxonomic scope" value="Bacteria"/>
</dbReference>
<feature type="domain" description="Type III secretion system flagellar brake protein YcgR PilZN" evidence="5">
    <location>
        <begin position="6"/>
        <end position="94"/>
    </location>
</feature>
<keyword evidence="6" id="KW-0808">Transferase</keyword>
<evidence type="ECO:0000313" key="6">
    <source>
        <dbReference type="EMBL" id="EKE87047.1"/>
    </source>
</evidence>
<feature type="domain" description="PilZ" evidence="4">
    <location>
        <begin position="103"/>
        <end position="185"/>
    </location>
</feature>
<dbReference type="Gene3D" id="2.30.110.10">
    <property type="entry name" value="Electron Transport, Fmn-binding Protein, Chain A"/>
    <property type="match status" value="1"/>
</dbReference>
<evidence type="ECO:0000256" key="2">
    <source>
        <dbReference type="ARBA" id="ARBA00022741"/>
    </source>
</evidence>
<accession>K2KK82</accession>
<dbReference type="EMBL" id="AMRG01000002">
    <property type="protein sequence ID" value="EKE87047.1"/>
    <property type="molecule type" value="Genomic_DNA"/>
</dbReference>
<dbReference type="InterPro" id="IPR009926">
    <property type="entry name" value="T3SS_YcgR_PilZN"/>
</dbReference>
<dbReference type="Gene3D" id="2.40.10.220">
    <property type="entry name" value="predicted glycosyltransferase like domains"/>
    <property type="match status" value="1"/>
</dbReference>
<comment type="caution">
    <text evidence="6">The sequence shown here is derived from an EMBL/GenBank/DDBJ whole genome shotgun (WGS) entry which is preliminary data.</text>
</comment>
<dbReference type="InterPro" id="IPR009875">
    <property type="entry name" value="PilZ_domain"/>
</dbReference>
<dbReference type="Pfam" id="PF12945">
    <property type="entry name" value="PilZNR"/>
    <property type="match status" value="1"/>
</dbReference>
<dbReference type="GO" id="GO:0035438">
    <property type="term" value="F:cyclic-di-GMP binding"/>
    <property type="evidence" value="ECO:0007669"/>
    <property type="project" value="InterPro"/>
</dbReference>
<dbReference type="STRING" id="740709.A10D4_02357"/>
<name>K2KK82_9GAMM</name>
<dbReference type="AlphaFoldDB" id="K2KK82"/>
<dbReference type="Proteomes" id="UP000014115">
    <property type="component" value="Unassembled WGS sequence"/>
</dbReference>
<dbReference type="InterPro" id="IPR012349">
    <property type="entry name" value="Split_barrel_FMN-bd"/>
</dbReference>
<evidence type="ECO:0000259" key="5">
    <source>
        <dbReference type="Pfam" id="PF12945"/>
    </source>
</evidence>
<proteinExistence type="predicted"/>
<keyword evidence="1" id="KW-0973">c-di-GMP</keyword>
<dbReference type="SUPFAM" id="SSF141371">
    <property type="entry name" value="PilZ domain-like"/>
    <property type="match status" value="1"/>
</dbReference>
<dbReference type="GO" id="GO:0016740">
    <property type="term" value="F:transferase activity"/>
    <property type="evidence" value="ECO:0007669"/>
    <property type="project" value="UniProtKB-KW"/>
</dbReference>
<organism evidence="6 7">
    <name type="scientific">Idiomarina xiamenensis 10-D-4</name>
    <dbReference type="NCBI Taxonomy" id="740709"/>
    <lineage>
        <taxon>Bacteria</taxon>
        <taxon>Pseudomonadati</taxon>
        <taxon>Pseudomonadota</taxon>
        <taxon>Gammaproteobacteria</taxon>
        <taxon>Alteromonadales</taxon>
        <taxon>Idiomarinaceae</taxon>
        <taxon>Idiomarina</taxon>
    </lineage>
</organism>
<evidence type="ECO:0000256" key="3">
    <source>
        <dbReference type="ARBA" id="ARBA00023143"/>
    </source>
</evidence>
<keyword evidence="7" id="KW-1185">Reference proteome</keyword>
<evidence type="ECO:0000256" key="1">
    <source>
        <dbReference type="ARBA" id="ARBA00022636"/>
    </source>
</evidence>
<sequence length="230" mass="26178">MQLGVSTRVEIQIATAGTPLRFQTSFIGAIEERWFIVAMPDARRYGDYRDALHEGVPLIVRYILENDHGEIVAFRTDIDYIVAHPTKMLFLAWPERIESRVIRANKRFDAYLPITISRLTEDQVEQQAAVMVNVSSSGCRLSILPAQSSQWAEGDKIKLHVPRIDEQALEIEAIVRQIQRGSENHENHDDDEGDTVRHFLGLQFNPQFKPIVDKLFLGSLVDINALTEKA</sequence>
<dbReference type="Pfam" id="PF07238">
    <property type="entry name" value="PilZ"/>
    <property type="match status" value="1"/>
</dbReference>
<keyword evidence="3" id="KW-0975">Bacterial flagellum</keyword>
<reference evidence="6 7" key="1">
    <citation type="journal article" date="2012" name="J. Bacteriol.">
        <title>Genome Sequence of Idiomarina xiamenensis Type Strain 10-D-4.</title>
        <authorList>
            <person name="Lai Q."/>
            <person name="Wang L."/>
            <person name="Wang W."/>
            <person name="Shao Z."/>
        </authorList>
    </citation>
    <scope>NUCLEOTIDE SEQUENCE [LARGE SCALE GENOMIC DNA]</scope>
    <source>
        <strain evidence="6 7">10-D-4</strain>
    </source>
</reference>